<dbReference type="STRING" id="1423750.FC89_GL000413"/>
<evidence type="ECO:0000256" key="6">
    <source>
        <dbReference type="ARBA" id="ARBA00022619"/>
    </source>
</evidence>
<evidence type="ECO:0000256" key="2">
    <source>
        <dbReference type="ARBA" id="ARBA00004882"/>
    </source>
</evidence>
<evidence type="ECO:0000256" key="14">
    <source>
        <dbReference type="PIRNR" id="PIRNR006769"/>
    </source>
</evidence>
<comment type="cofactor">
    <cofactor evidence="14 17">
        <name>Zn(2+)</name>
        <dbReference type="ChEBI" id="CHEBI:29105"/>
    </cofactor>
    <text evidence="14 17">Binds 1 zinc ion.</text>
</comment>
<dbReference type="OrthoDB" id="9800865at2"/>
<evidence type="ECO:0000256" key="4">
    <source>
        <dbReference type="ARBA" id="ARBA00005259"/>
    </source>
</evidence>
<name>A0A0R1VMY4_9LACO</name>
<proteinExistence type="inferred from homology"/>
<keyword evidence="6 14" id="KW-0686">Riboflavin biosynthesis</keyword>
<evidence type="ECO:0000256" key="15">
    <source>
        <dbReference type="PIRSR" id="PIRSR006769-1"/>
    </source>
</evidence>
<dbReference type="EMBL" id="AZGB01000009">
    <property type="protein sequence ID" value="KRM07098.1"/>
    <property type="molecule type" value="Genomic_DNA"/>
</dbReference>
<keyword evidence="8 14" id="KW-0862">Zinc</keyword>
<dbReference type="NCBIfam" id="TIGR00326">
    <property type="entry name" value="eubact_ribD"/>
    <property type="match status" value="1"/>
</dbReference>
<protein>
    <recommendedName>
        <fullName evidence="14">Riboflavin biosynthesis protein RibD</fullName>
    </recommendedName>
    <domain>
        <recommendedName>
            <fullName evidence="14">Diaminohydroxyphosphoribosylaminopyrimidine deaminase</fullName>
            <shortName evidence="14">DRAP deaminase</shortName>
            <ecNumber evidence="14">3.5.4.26</ecNumber>
        </recommendedName>
        <alternativeName>
            <fullName evidence="14">Riboflavin-specific deaminase</fullName>
        </alternativeName>
    </domain>
    <domain>
        <recommendedName>
            <fullName evidence="14">5-amino-6-(5-phosphoribosylamino)uracil reductase</fullName>
            <ecNumber evidence="14">1.1.1.193</ecNumber>
        </recommendedName>
        <alternativeName>
            <fullName evidence="14">HTP reductase</fullName>
        </alternativeName>
    </domain>
</protein>
<dbReference type="InterPro" id="IPR002125">
    <property type="entry name" value="CMP_dCMP_dom"/>
</dbReference>
<gene>
    <name evidence="19" type="ORF">FC89_GL000413</name>
</gene>
<evidence type="ECO:0000256" key="8">
    <source>
        <dbReference type="ARBA" id="ARBA00022833"/>
    </source>
</evidence>
<evidence type="ECO:0000256" key="9">
    <source>
        <dbReference type="ARBA" id="ARBA00022857"/>
    </source>
</evidence>
<dbReference type="EC" id="1.1.1.193" evidence="14"/>
<feature type="binding site" evidence="16">
    <location>
        <position position="197"/>
    </location>
    <ligand>
        <name>substrate</name>
    </ligand>
</feature>
<dbReference type="InterPro" id="IPR024072">
    <property type="entry name" value="DHFR-like_dom_sf"/>
</dbReference>
<dbReference type="PROSITE" id="PS51747">
    <property type="entry name" value="CYT_DCMP_DEAMINASES_2"/>
    <property type="match status" value="1"/>
</dbReference>
<comment type="caution">
    <text evidence="19">The sequence shown here is derived from an EMBL/GenBank/DDBJ whole genome shotgun (WGS) entry which is preliminary data.</text>
</comment>
<dbReference type="PATRIC" id="fig|1423750.3.peg.422"/>
<dbReference type="GO" id="GO:0008835">
    <property type="term" value="F:diaminohydroxyphosphoribosylaminopyrimidine deaminase activity"/>
    <property type="evidence" value="ECO:0007669"/>
    <property type="project" value="UniProtKB-EC"/>
</dbReference>
<feature type="binding site" evidence="16">
    <location>
        <position position="189"/>
    </location>
    <ligand>
        <name>NADP(+)</name>
        <dbReference type="ChEBI" id="CHEBI:58349"/>
    </ligand>
</feature>
<feature type="active site" description="Proton donor" evidence="15">
    <location>
        <position position="46"/>
    </location>
</feature>
<evidence type="ECO:0000256" key="10">
    <source>
        <dbReference type="ARBA" id="ARBA00023002"/>
    </source>
</evidence>
<keyword evidence="7 14" id="KW-0479">Metal-binding</keyword>
<dbReference type="Gene3D" id="3.40.140.10">
    <property type="entry name" value="Cytidine Deaminase, domain 2"/>
    <property type="match status" value="1"/>
</dbReference>
<comment type="similarity">
    <text evidence="5 14">In the C-terminal section; belongs to the HTP reductase family.</text>
</comment>
<evidence type="ECO:0000256" key="5">
    <source>
        <dbReference type="ARBA" id="ARBA00007417"/>
    </source>
</evidence>
<feature type="domain" description="CMP/dCMP-type deaminase" evidence="18">
    <location>
        <begin position="1"/>
        <end position="119"/>
    </location>
</feature>
<evidence type="ECO:0000256" key="17">
    <source>
        <dbReference type="PIRSR" id="PIRSR006769-3"/>
    </source>
</evidence>
<feature type="binding site" evidence="16">
    <location>
        <position position="147"/>
    </location>
    <ligand>
        <name>NADP(+)</name>
        <dbReference type="ChEBI" id="CHEBI:58349"/>
    </ligand>
</feature>
<accession>A0A0R1VMY4</accession>
<comment type="pathway">
    <text evidence="2 14">Cofactor biosynthesis; riboflavin biosynthesis; 5-amino-6-(D-ribitylamino)uracil from GTP: step 2/4.</text>
</comment>
<evidence type="ECO:0000259" key="18">
    <source>
        <dbReference type="PROSITE" id="PS51747"/>
    </source>
</evidence>
<evidence type="ECO:0000256" key="3">
    <source>
        <dbReference type="ARBA" id="ARBA00004910"/>
    </source>
</evidence>
<keyword evidence="9 14" id="KW-0521">NADP</keyword>
<dbReference type="InterPro" id="IPR016193">
    <property type="entry name" value="Cytidine_deaminase-like"/>
</dbReference>
<feature type="binding site" evidence="16">
    <location>
        <position position="200"/>
    </location>
    <ligand>
        <name>substrate</name>
    </ligand>
</feature>
<dbReference type="SUPFAM" id="SSF53597">
    <property type="entry name" value="Dihydrofolate reductase-like"/>
    <property type="match status" value="1"/>
</dbReference>
<keyword evidence="10 14" id="KW-0560">Oxidoreductase</keyword>
<dbReference type="GO" id="GO:0009231">
    <property type="term" value="P:riboflavin biosynthetic process"/>
    <property type="evidence" value="ECO:0007669"/>
    <property type="project" value="UniProtKB-UniPathway"/>
</dbReference>
<dbReference type="EC" id="3.5.4.26" evidence="14"/>
<dbReference type="Pfam" id="PF00383">
    <property type="entry name" value="dCMP_cyt_deam_1"/>
    <property type="match status" value="1"/>
</dbReference>
<comment type="catalytic activity">
    <reaction evidence="13 14">
        <text>2,5-diamino-6-hydroxy-4-(5-phosphoribosylamino)-pyrimidine + H2O + H(+) = 5-amino-6-(5-phospho-D-ribosylamino)uracil + NH4(+)</text>
        <dbReference type="Rhea" id="RHEA:21868"/>
        <dbReference type="ChEBI" id="CHEBI:15377"/>
        <dbReference type="ChEBI" id="CHEBI:15378"/>
        <dbReference type="ChEBI" id="CHEBI:28938"/>
        <dbReference type="ChEBI" id="CHEBI:58453"/>
        <dbReference type="ChEBI" id="CHEBI:58614"/>
        <dbReference type="EC" id="3.5.4.26"/>
    </reaction>
</comment>
<dbReference type="InterPro" id="IPR016192">
    <property type="entry name" value="APOBEC/CMP_deaminase_Zn-bd"/>
</dbReference>
<dbReference type="GO" id="GO:0008703">
    <property type="term" value="F:5-amino-6-(5-phosphoribosylamino)uracil reductase activity"/>
    <property type="evidence" value="ECO:0007669"/>
    <property type="project" value="UniProtKB-EC"/>
</dbReference>
<dbReference type="GO" id="GO:0008270">
    <property type="term" value="F:zinc ion binding"/>
    <property type="evidence" value="ECO:0007669"/>
    <property type="project" value="InterPro"/>
</dbReference>
<evidence type="ECO:0000256" key="13">
    <source>
        <dbReference type="ARBA" id="ARBA00049886"/>
    </source>
</evidence>
<sequence length="342" mass="38024">MQLASELAQKGRGHTWTNPIVGAVIVKGDKILACGYHHQFGKAHAEIDALAQLADIKLARGATMYVTLEPCSHYGKTPPCAVKLTKVGIARVVIGQLDPNPLVAGKGCQILRHAGIQVTVLQQTEQLNPSYNFFYRHHRPLVTLKYAMSLDGKINAKTGIRSKLTGKAAYQDSQQLRTQQQAILIGEQTLKVDNPQLTVRTIATAYPPLRIVLVNDADQLDLRQQIFQTNEAILLLSRRRSFRQWPQQVEIQSGYDWSTKQVMQLLYQRGVQSLLIEGGSRVQATFLAAGLVDRIIVYIAPVIYGGGGLPAVYGEKALSLANYQLVKQQQLGNDYRFELRRN</sequence>
<dbReference type="AlphaFoldDB" id="A0A0R1VMY4"/>
<keyword evidence="11" id="KW-0511">Multifunctional enzyme</keyword>
<evidence type="ECO:0000256" key="11">
    <source>
        <dbReference type="ARBA" id="ARBA00023268"/>
    </source>
</evidence>
<feature type="binding site" evidence="17">
    <location>
        <position position="44"/>
    </location>
    <ligand>
        <name>Zn(2+)</name>
        <dbReference type="ChEBI" id="CHEBI:29105"/>
        <note>catalytic</note>
    </ligand>
</feature>
<evidence type="ECO:0000256" key="12">
    <source>
        <dbReference type="ARBA" id="ARBA00049861"/>
    </source>
</evidence>
<keyword evidence="20" id="KW-1185">Reference proteome</keyword>
<feature type="binding site" evidence="17">
    <location>
        <position position="80"/>
    </location>
    <ligand>
        <name>Zn(2+)</name>
        <dbReference type="ChEBI" id="CHEBI:29105"/>
        <note>catalytic</note>
    </ligand>
</feature>
<feature type="binding site" evidence="17">
    <location>
        <position position="71"/>
    </location>
    <ligand>
        <name>Zn(2+)</name>
        <dbReference type="ChEBI" id="CHEBI:29105"/>
        <note>catalytic</note>
    </ligand>
</feature>
<keyword evidence="14" id="KW-0378">Hydrolase</keyword>
<dbReference type="SUPFAM" id="SSF53927">
    <property type="entry name" value="Cytidine deaminase-like"/>
    <property type="match status" value="1"/>
</dbReference>
<dbReference type="Pfam" id="PF01872">
    <property type="entry name" value="RibD_C"/>
    <property type="match status" value="1"/>
</dbReference>
<reference evidence="19 20" key="1">
    <citation type="journal article" date="2015" name="Genome Announc.">
        <title>Expanding the biotechnology potential of lactobacilli through comparative genomics of 213 strains and associated genera.</title>
        <authorList>
            <person name="Sun Z."/>
            <person name="Harris H.M."/>
            <person name="McCann A."/>
            <person name="Guo C."/>
            <person name="Argimon S."/>
            <person name="Zhang W."/>
            <person name="Yang X."/>
            <person name="Jeffery I.B."/>
            <person name="Cooney J.C."/>
            <person name="Kagawa T.F."/>
            <person name="Liu W."/>
            <person name="Song Y."/>
            <person name="Salvetti E."/>
            <person name="Wrobel A."/>
            <person name="Rasinkangas P."/>
            <person name="Parkhill J."/>
            <person name="Rea M.C."/>
            <person name="O'Sullivan O."/>
            <person name="Ritari J."/>
            <person name="Douillard F.P."/>
            <person name="Paul Ross R."/>
            <person name="Yang R."/>
            <person name="Briner A.E."/>
            <person name="Felis G.E."/>
            <person name="de Vos W.M."/>
            <person name="Barrangou R."/>
            <person name="Klaenhammer T.R."/>
            <person name="Caufield P.W."/>
            <person name="Cui Y."/>
            <person name="Zhang H."/>
            <person name="O'Toole P.W."/>
        </authorList>
    </citation>
    <scope>NUCLEOTIDE SEQUENCE [LARGE SCALE GENOMIC DNA]</scope>
    <source>
        <strain evidence="19 20">DSM 18630</strain>
    </source>
</reference>
<dbReference type="CDD" id="cd01284">
    <property type="entry name" value="Riboflavin_deaminase-reductase"/>
    <property type="match status" value="1"/>
</dbReference>
<comment type="catalytic activity">
    <reaction evidence="12 14">
        <text>5-amino-6-(5-phospho-D-ribitylamino)uracil + NADP(+) = 5-amino-6-(5-phospho-D-ribosylamino)uracil + NADPH + H(+)</text>
        <dbReference type="Rhea" id="RHEA:17845"/>
        <dbReference type="ChEBI" id="CHEBI:15378"/>
        <dbReference type="ChEBI" id="CHEBI:57783"/>
        <dbReference type="ChEBI" id="CHEBI:58349"/>
        <dbReference type="ChEBI" id="CHEBI:58421"/>
        <dbReference type="ChEBI" id="CHEBI:58453"/>
        <dbReference type="EC" id="1.1.1.193"/>
    </reaction>
</comment>
<dbReference type="PANTHER" id="PTHR38011">
    <property type="entry name" value="DIHYDROFOLATE REDUCTASE FAMILY PROTEIN (AFU_ORTHOLOGUE AFUA_8G06820)"/>
    <property type="match status" value="1"/>
</dbReference>
<feature type="binding site" evidence="16">
    <location>
        <position position="177"/>
    </location>
    <ligand>
        <name>substrate</name>
    </ligand>
</feature>
<organism evidence="19 20">
    <name type="scientific">Liquorilactobacillus ghanensis DSM 18630</name>
    <dbReference type="NCBI Taxonomy" id="1423750"/>
    <lineage>
        <taxon>Bacteria</taxon>
        <taxon>Bacillati</taxon>
        <taxon>Bacillota</taxon>
        <taxon>Bacilli</taxon>
        <taxon>Lactobacillales</taxon>
        <taxon>Lactobacillaceae</taxon>
        <taxon>Liquorilactobacillus</taxon>
    </lineage>
</organism>
<evidence type="ECO:0000256" key="16">
    <source>
        <dbReference type="PIRSR" id="PIRSR006769-2"/>
    </source>
</evidence>
<dbReference type="PANTHER" id="PTHR38011:SF7">
    <property type="entry name" value="2,5-DIAMINO-6-RIBOSYLAMINO-4(3H)-PYRIMIDINONE 5'-PHOSPHATE REDUCTASE"/>
    <property type="match status" value="1"/>
</dbReference>
<dbReference type="InterPro" id="IPR050765">
    <property type="entry name" value="Riboflavin_Biosynth_HTPR"/>
</dbReference>
<comment type="similarity">
    <text evidence="4 14">In the N-terminal section; belongs to the cytidine and deoxycytidylate deaminase family.</text>
</comment>
<evidence type="ECO:0000313" key="20">
    <source>
        <dbReference type="Proteomes" id="UP000051451"/>
    </source>
</evidence>
<evidence type="ECO:0000256" key="7">
    <source>
        <dbReference type="ARBA" id="ARBA00022723"/>
    </source>
</evidence>
<dbReference type="Proteomes" id="UP000051451">
    <property type="component" value="Unassembled WGS sequence"/>
</dbReference>
<dbReference type="Gene3D" id="3.40.430.10">
    <property type="entry name" value="Dihydrofolate Reductase, subunit A"/>
    <property type="match status" value="1"/>
</dbReference>
<evidence type="ECO:0000256" key="1">
    <source>
        <dbReference type="ARBA" id="ARBA00002151"/>
    </source>
</evidence>
<dbReference type="InterPro" id="IPR002734">
    <property type="entry name" value="RibDG_C"/>
</dbReference>
<dbReference type="UniPathway" id="UPA00275">
    <property type="reaction ID" value="UER00401"/>
</dbReference>
<feature type="binding site" evidence="16">
    <location>
        <position position="193"/>
    </location>
    <ligand>
        <name>NADP(+)</name>
        <dbReference type="ChEBI" id="CHEBI:58349"/>
    </ligand>
</feature>
<evidence type="ECO:0000313" key="19">
    <source>
        <dbReference type="EMBL" id="KRM07098.1"/>
    </source>
</evidence>
<dbReference type="PIRSF" id="PIRSF006769">
    <property type="entry name" value="RibD"/>
    <property type="match status" value="1"/>
</dbReference>
<comment type="pathway">
    <text evidence="3 14">Cofactor biosynthesis; riboflavin biosynthesis; 5-amino-6-(D-ribitylamino)uracil from GTP: step 3/4.</text>
</comment>
<dbReference type="InterPro" id="IPR004794">
    <property type="entry name" value="Eubact_RibD"/>
</dbReference>
<dbReference type="PROSITE" id="PS00903">
    <property type="entry name" value="CYT_DCMP_DEAMINASES_1"/>
    <property type="match status" value="1"/>
</dbReference>
<feature type="binding site" evidence="16">
    <location>
        <position position="277"/>
    </location>
    <ligand>
        <name>substrate</name>
    </ligand>
</feature>
<comment type="function">
    <text evidence="1 14">Converts 2,5-diamino-6-(ribosylamino)-4(3h)-pyrimidinone 5'-phosphate into 5-amino-6-(ribosylamino)-2,4(1h,3h)-pyrimidinedione 5'-phosphate.</text>
</comment>